<dbReference type="RefSeq" id="WP_018975246.1">
    <property type="nucleotide sequence ID" value="NZ_BMLN01000001.1"/>
</dbReference>
<gene>
    <name evidence="2" type="ORF">GCM10010969_03100</name>
</gene>
<dbReference type="SMART" id="SM00860">
    <property type="entry name" value="SMI1_KNR4"/>
    <property type="match status" value="1"/>
</dbReference>
<dbReference type="Pfam" id="PF09346">
    <property type="entry name" value="SMI1_KNR4"/>
    <property type="match status" value="1"/>
</dbReference>
<dbReference type="Proteomes" id="UP000606653">
    <property type="component" value="Unassembled WGS sequence"/>
</dbReference>
<evidence type="ECO:0000259" key="1">
    <source>
        <dbReference type="SMART" id="SM00860"/>
    </source>
</evidence>
<name>A0ABQ2KSP4_9BACL</name>
<dbReference type="SUPFAM" id="SSF160631">
    <property type="entry name" value="SMI1/KNR4-like"/>
    <property type="match status" value="1"/>
</dbReference>
<dbReference type="InterPro" id="IPR018958">
    <property type="entry name" value="Knr4/Smi1-like_dom"/>
</dbReference>
<sequence>MSFSFEVIQERVDRVAVQVIAGGGVVPAISIGAPAAEDQVEEVERQLGMKLPLSFRQVLLQCSGEFDLRWFLDEDTELPSPYQGIFCGILQWSLTSLLEIDEAKDFWVEGNFSDPSDEYDKVWHNKLAFMEVGNGDYLAFDLLESDNPVVYLSHADGQGHGYTLGRNFIDFLERTSKIGFVGPEDWQWRIFVDSKHSGLNPEGTAAAQFRKLMGFEL</sequence>
<dbReference type="EMBL" id="BMLN01000001">
    <property type="protein sequence ID" value="GGN91430.1"/>
    <property type="molecule type" value="Genomic_DNA"/>
</dbReference>
<accession>A0ABQ2KSP4</accession>
<dbReference type="Gene3D" id="3.40.1580.10">
    <property type="entry name" value="SMI1/KNR4-like"/>
    <property type="match status" value="1"/>
</dbReference>
<evidence type="ECO:0000313" key="2">
    <source>
        <dbReference type="EMBL" id="GGN91430.1"/>
    </source>
</evidence>
<feature type="domain" description="Knr4/Smi1-like" evidence="1">
    <location>
        <begin position="34"/>
        <end position="174"/>
    </location>
</feature>
<comment type="caution">
    <text evidence="2">The sequence shown here is derived from an EMBL/GenBank/DDBJ whole genome shotgun (WGS) entry which is preliminary data.</text>
</comment>
<organism evidence="2 3">
    <name type="scientific">Saccharibacillus kuerlensis</name>
    <dbReference type="NCBI Taxonomy" id="459527"/>
    <lineage>
        <taxon>Bacteria</taxon>
        <taxon>Bacillati</taxon>
        <taxon>Bacillota</taxon>
        <taxon>Bacilli</taxon>
        <taxon>Bacillales</taxon>
        <taxon>Paenibacillaceae</taxon>
        <taxon>Saccharibacillus</taxon>
    </lineage>
</organism>
<protein>
    <recommendedName>
        <fullName evidence="1">Knr4/Smi1-like domain-containing protein</fullName>
    </recommendedName>
</protein>
<keyword evidence="3" id="KW-1185">Reference proteome</keyword>
<proteinExistence type="predicted"/>
<dbReference type="InterPro" id="IPR037883">
    <property type="entry name" value="Knr4/Smi1-like_sf"/>
</dbReference>
<reference evidence="3" key="1">
    <citation type="journal article" date="2019" name="Int. J. Syst. Evol. Microbiol.">
        <title>The Global Catalogue of Microorganisms (GCM) 10K type strain sequencing project: providing services to taxonomists for standard genome sequencing and annotation.</title>
        <authorList>
            <consortium name="The Broad Institute Genomics Platform"/>
            <consortium name="The Broad Institute Genome Sequencing Center for Infectious Disease"/>
            <person name="Wu L."/>
            <person name="Ma J."/>
        </authorList>
    </citation>
    <scope>NUCLEOTIDE SEQUENCE [LARGE SCALE GENOMIC DNA]</scope>
    <source>
        <strain evidence="3">CGMCC 1.6964</strain>
    </source>
</reference>
<evidence type="ECO:0000313" key="3">
    <source>
        <dbReference type="Proteomes" id="UP000606653"/>
    </source>
</evidence>